<organism evidence="20 21">
    <name type="scientific">Methylomagnum ishizawai</name>
    <dbReference type="NCBI Taxonomy" id="1760988"/>
    <lineage>
        <taxon>Bacteria</taxon>
        <taxon>Pseudomonadati</taxon>
        <taxon>Pseudomonadota</taxon>
        <taxon>Gammaproteobacteria</taxon>
        <taxon>Methylococcales</taxon>
        <taxon>Methylococcaceae</taxon>
        <taxon>Methylomagnum</taxon>
    </lineage>
</organism>
<keyword evidence="8 20" id="KW-0808">Transferase</keyword>
<dbReference type="Gene3D" id="3.40.50.150">
    <property type="entry name" value="Vaccinia Virus protein VP39"/>
    <property type="match status" value="2"/>
</dbReference>
<feature type="compositionally biased region" description="Low complexity" evidence="16">
    <location>
        <begin position="5052"/>
        <end position="5064"/>
    </location>
</feature>
<feature type="compositionally biased region" description="Pro residues" evidence="16">
    <location>
        <begin position="5157"/>
        <end position="5170"/>
    </location>
</feature>
<keyword evidence="12" id="KW-0511">Multifunctional enzyme</keyword>
<keyword evidence="21" id="KW-1185">Reference proteome</keyword>
<dbReference type="SUPFAM" id="SSF47336">
    <property type="entry name" value="ACP-like"/>
    <property type="match status" value="9"/>
</dbReference>
<feature type="region of interest" description="Disordered" evidence="16">
    <location>
        <begin position="1098"/>
        <end position="1132"/>
    </location>
</feature>
<dbReference type="PROSITE" id="PS52019">
    <property type="entry name" value="PKS_MFAS_DH"/>
    <property type="match status" value="1"/>
</dbReference>
<evidence type="ECO:0000256" key="9">
    <source>
        <dbReference type="ARBA" id="ARBA00022737"/>
    </source>
</evidence>
<dbReference type="Pfam" id="PF22336">
    <property type="entry name" value="RhiE-like_linker"/>
    <property type="match status" value="2"/>
</dbReference>
<protein>
    <submittedName>
        <fullName evidence="20">Acyl transferase domain-containing protein</fullName>
    </submittedName>
</protein>
<feature type="region of interest" description="Disordered" evidence="16">
    <location>
        <begin position="5150"/>
        <end position="5177"/>
    </location>
</feature>
<dbReference type="Pfam" id="PF14765">
    <property type="entry name" value="PS-DH"/>
    <property type="match status" value="1"/>
</dbReference>
<dbReference type="Gene3D" id="3.40.50.720">
    <property type="entry name" value="NAD(P)-binding Rossmann-like Domain"/>
    <property type="match status" value="3"/>
</dbReference>
<dbReference type="InterPro" id="IPR032821">
    <property type="entry name" value="PKS_assoc"/>
</dbReference>
<feature type="domain" description="PKS/mFAS DH" evidence="19">
    <location>
        <begin position="3928"/>
        <end position="4201"/>
    </location>
</feature>
<dbReference type="GO" id="GO:0005737">
    <property type="term" value="C:cytoplasm"/>
    <property type="evidence" value="ECO:0007669"/>
    <property type="project" value="UniProtKB-SubCell"/>
</dbReference>
<feature type="domain" description="Carrier" evidence="17">
    <location>
        <begin position="1011"/>
        <end position="1088"/>
    </location>
</feature>
<dbReference type="GO" id="GO:0005886">
    <property type="term" value="C:plasma membrane"/>
    <property type="evidence" value="ECO:0007669"/>
    <property type="project" value="TreeGrafter"/>
</dbReference>
<dbReference type="InterPro" id="IPR011032">
    <property type="entry name" value="GroES-like_sf"/>
</dbReference>
<dbReference type="InterPro" id="IPR014030">
    <property type="entry name" value="Ketoacyl_synth_N"/>
</dbReference>
<dbReference type="Gene3D" id="1.10.1240.100">
    <property type="match status" value="5"/>
</dbReference>
<dbReference type="CDD" id="cd00833">
    <property type="entry name" value="PKS"/>
    <property type="match status" value="5"/>
</dbReference>
<evidence type="ECO:0000256" key="3">
    <source>
        <dbReference type="ARBA" id="ARBA00005194"/>
    </source>
</evidence>
<dbReference type="Pfam" id="PF00109">
    <property type="entry name" value="ketoacyl-synt"/>
    <property type="match status" value="5"/>
</dbReference>
<dbReference type="InterPro" id="IPR020843">
    <property type="entry name" value="ER"/>
</dbReference>
<dbReference type="Pfam" id="PF00550">
    <property type="entry name" value="PP-binding"/>
    <property type="match status" value="7"/>
</dbReference>
<keyword evidence="6" id="KW-0963">Cytoplasm</keyword>
<feature type="domain" description="Carrier" evidence="17">
    <location>
        <begin position="2939"/>
        <end position="3013"/>
    </location>
</feature>
<keyword evidence="7" id="KW-0597">Phosphoprotein</keyword>
<evidence type="ECO:0000259" key="18">
    <source>
        <dbReference type="PROSITE" id="PS52004"/>
    </source>
</evidence>
<dbReference type="SUPFAM" id="SSF51735">
    <property type="entry name" value="NAD(P)-binding Rossmann-fold domains"/>
    <property type="match status" value="4"/>
</dbReference>
<feature type="active site" description="Proton acceptor; for dehydratase activity" evidence="15">
    <location>
        <position position="3962"/>
    </location>
</feature>
<dbReference type="Pfam" id="PF00975">
    <property type="entry name" value="Thioesterase"/>
    <property type="match status" value="1"/>
</dbReference>
<dbReference type="SMART" id="SM00822">
    <property type="entry name" value="PKS_KR"/>
    <property type="match status" value="2"/>
</dbReference>
<evidence type="ECO:0000256" key="12">
    <source>
        <dbReference type="ARBA" id="ARBA00023268"/>
    </source>
</evidence>
<dbReference type="GO" id="GO:0071770">
    <property type="term" value="P:DIM/DIP cell wall layer assembly"/>
    <property type="evidence" value="ECO:0007669"/>
    <property type="project" value="TreeGrafter"/>
</dbReference>
<dbReference type="Proteomes" id="UP000192923">
    <property type="component" value="Unassembled WGS sequence"/>
</dbReference>
<feature type="region of interest" description="Disordered" evidence="16">
    <location>
        <begin position="5052"/>
        <end position="5073"/>
    </location>
</feature>
<dbReference type="Gene3D" id="3.10.129.110">
    <property type="entry name" value="Polyketide synthase dehydratase"/>
    <property type="match status" value="1"/>
</dbReference>
<comment type="subcellular location">
    <subcellularLocation>
        <location evidence="1">Cytoplasm</location>
    </subcellularLocation>
</comment>
<feature type="domain" description="Carrier" evidence="17">
    <location>
        <begin position="2172"/>
        <end position="2249"/>
    </location>
</feature>
<dbReference type="Pfam" id="PF00107">
    <property type="entry name" value="ADH_zinc_N"/>
    <property type="match status" value="1"/>
</dbReference>
<accession>A0A1Y6DBM1</accession>
<comment type="similarity">
    <text evidence="4">Belongs to the short-chain dehydrogenases/reductases (SDR) family.</text>
</comment>
<feature type="domain" description="Carrier" evidence="17">
    <location>
        <begin position="6489"/>
        <end position="6567"/>
    </location>
</feature>
<dbReference type="Pfam" id="PF08242">
    <property type="entry name" value="Methyltransf_12"/>
    <property type="match status" value="2"/>
</dbReference>
<dbReference type="PANTHER" id="PTHR43775">
    <property type="entry name" value="FATTY ACID SYNTHASE"/>
    <property type="match status" value="1"/>
</dbReference>
<dbReference type="RefSeq" id="WP_125469164.1">
    <property type="nucleotide sequence ID" value="NZ_FXAM01000002.1"/>
</dbReference>
<dbReference type="InterPro" id="IPR050091">
    <property type="entry name" value="PKS_NRPS_Biosynth_Enz"/>
</dbReference>
<dbReference type="InterPro" id="IPR013217">
    <property type="entry name" value="Methyltransf_12"/>
</dbReference>
<dbReference type="SMART" id="SM00829">
    <property type="entry name" value="PKS_ER"/>
    <property type="match status" value="1"/>
</dbReference>
<dbReference type="SUPFAM" id="SSF50129">
    <property type="entry name" value="GroES-like"/>
    <property type="match status" value="1"/>
</dbReference>
<dbReference type="InterPro" id="IPR013149">
    <property type="entry name" value="ADH-like_C"/>
</dbReference>
<dbReference type="InterPro" id="IPR036736">
    <property type="entry name" value="ACP-like_sf"/>
</dbReference>
<dbReference type="SMART" id="SM01294">
    <property type="entry name" value="PKS_PP_betabranch"/>
    <property type="match status" value="5"/>
</dbReference>
<evidence type="ECO:0000256" key="1">
    <source>
        <dbReference type="ARBA" id="ARBA00004496"/>
    </source>
</evidence>
<feature type="domain" description="Carrier" evidence="17">
    <location>
        <begin position="6100"/>
        <end position="6174"/>
    </location>
</feature>
<dbReference type="SMART" id="SM00824">
    <property type="entry name" value="PKS_TE"/>
    <property type="match status" value="1"/>
</dbReference>
<evidence type="ECO:0000256" key="5">
    <source>
        <dbReference type="ARBA" id="ARBA00022450"/>
    </source>
</evidence>
<keyword evidence="10" id="KW-0521">NADP</keyword>
<dbReference type="Gene3D" id="1.10.1200.10">
    <property type="entry name" value="ACP-like"/>
    <property type="match status" value="8"/>
</dbReference>
<feature type="compositionally biased region" description="Pro residues" evidence="16">
    <location>
        <begin position="2261"/>
        <end position="2272"/>
    </location>
</feature>
<dbReference type="InterPro" id="IPR029063">
    <property type="entry name" value="SAM-dependent_MTases_sf"/>
</dbReference>
<dbReference type="InterPro" id="IPR057326">
    <property type="entry name" value="KR_dom"/>
</dbReference>
<evidence type="ECO:0000256" key="16">
    <source>
        <dbReference type="SAM" id="MobiDB-lite"/>
    </source>
</evidence>
<comment type="pathway">
    <text evidence="2">Antibiotic biosynthesis.</text>
</comment>
<evidence type="ECO:0000256" key="7">
    <source>
        <dbReference type="ARBA" id="ARBA00022553"/>
    </source>
</evidence>
<dbReference type="InterPro" id="IPR049900">
    <property type="entry name" value="PKS_mFAS_DH"/>
</dbReference>
<dbReference type="GO" id="GO:0004312">
    <property type="term" value="F:fatty acid synthase activity"/>
    <property type="evidence" value="ECO:0007669"/>
    <property type="project" value="TreeGrafter"/>
</dbReference>
<feature type="domain" description="Carrier" evidence="17">
    <location>
        <begin position="5074"/>
        <end position="5147"/>
    </location>
</feature>
<dbReference type="PROSITE" id="PS50075">
    <property type="entry name" value="CARRIER"/>
    <property type="match status" value="7"/>
</dbReference>
<feature type="region of interest" description="Disordered" evidence="16">
    <location>
        <begin position="2256"/>
        <end position="2283"/>
    </location>
</feature>
<dbReference type="GO" id="GO:0004315">
    <property type="term" value="F:3-oxoacyl-[acyl-carrier-protein] synthase activity"/>
    <property type="evidence" value="ECO:0007669"/>
    <property type="project" value="InterPro"/>
</dbReference>
<dbReference type="SUPFAM" id="SSF53901">
    <property type="entry name" value="Thiolase-like"/>
    <property type="match status" value="5"/>
</dbReference>
<dbReference type="GO" id="GO:0016829">
    <property type="term" value="F:lyase activity"/>
    <property type="evidence" value="ECO:0007669"/>
    <property type="project" value="UniProtKB-KW"/>
</dbReference>
<dbReference type="InterPro" id="IPR036291">
    <property type="entry name" value="NAD(P)-bd_dom_sf"/>
</dbReference>
<dbReference type="InterPro" id="IPR020806">
    <property type="entry name" value="PKS_PP-bd"/>
</dbReference>
<dbReference type="SMART" id="SM00825">
    <property type="entry name" value="PKS_KS"/>
    <property type="match status" value="5"/>
</dbReference>
<keyword evidence="5" id="KW-0596">Phosphopantetheine</keyword>
<comment type="pathway">
    <text evidence="3">Lipid metabolism; fatty acid biosynthesis.</text>
</comment>
<dbReference type="InterPro" id="IPR013154">
    <property type="entry name" value="ADH-like_N"/>
</dbReference>
<dbReference type="InterPro" id="IPR054514">
    <property type="entry name" value="RhiE-like_linker"/>
</dbReference>
<feature type="region of interest" description="Disordered" evidence="16">
    <location>
        <begin position="5667"/>
        <end position="5686"/>
    </location>
</feature>
<dbReference type="Gene3D" id="3.40.47.10">
    <property type="match status" value="5"/>
</dbReference>
<evidence type="ECO:0000259" key="19">
    <source>
        <dbReference type="PROSITE" id="PS52019"/>
    </source>
</evidence>
<evidence type="ECO:0000259" key="17">
    <source>
        <dbReference type="PROSITE" id="PS50075"/>
    </source>
</evidence>
<dbReference type="InterPro" id="IPR006162">
    <property type="entry name" value="Ppantetheine_attach_site"/>
</dbReference>
<dbReference type="InterPro" id="IPR014031">
    <property type="entry name" value="Ketoacyl_synth_C"/>
</dbReference>
<feature type="region of interest" description="N-terminal hotdog fold" evidence="15">
    <location>
        <begin position="3928"/>
        <end position="4043"/>
    </location>
</feature>
<feature type="active site" description="Proton donor; for dehydratase activity" evidence="15">
    <location>
        <position position="4117"/>
    </location>
</feature>
<dbReference type="Gene3D" id="3.40.50.1820">
    <property type="entry name" value="alpha/beta hydrolase"/>
    <property type="match status" value="1"/>
</dbReference>
<dbReference type="GO" id="GO:0016491">
    <property type="term" value="F:oxidoreductase activity"/>
    <property type="evidence" value="ECO:0007669"/>
    <property type="project" value="InterPro"/>
</dbReference>
<dbReference type="InterPro" id="IPR018201">
    <property type="entry name" value="Ketoacyl_synth_AS"/>
</dbReference>
<dbReference type="InterPro" id="IPR001031">
    <property type="entry name" value="Thioesterase"/>
</dbReference>
<keyword evidence="11" id="KW-0456">Lyase</keyword>
<feature type="domain" description="Ketosynthase family 3 (KS3)" evidence="18">
    <location>
        <begin position="2289"/>
        <end position="2705"/>
    </location>
</feature>
<dbReference type="GO" id="GO:0006633">
    <property type="term" value="P:fatty acid biosynthetic process"/>
    <property type="evidence" value="ECO:0007669"/>
    <property type="project" value="UniProtKB-UniPathway"/>
</dbReference>
<dbReference type="PROSITE" id="PS52004">
    <property type="entry name" value="KS3_2"/>
    <property type="match status" value="5"/>
</dbReference>
<dbReference type="EMBL" id="FXAM01000002">
    <property type="protein sequence ID" value="SMF97504.1"/>
    <property type="molecule type" value="Genomic_DNA"/>
</dbReference>
<dbReference type="STRING" id="1760988.SAMN02949497_0534"/>
<dbReference type="InterPro" id="IPR020841">
    <property type="entry name" value="PKS_Beta-ketoAc_synthase_dom"/>
</dbReference>
<evidence type="ECO:0000256" key="10">
    <source>
        <dbReference type="ARBA" id="ARBA00022857"/>
    </source>
</evidence>
<dbReference type="InterPro" id="IPR013968">
    <property type="entry name" value="PKS_KR"/>
</dbReference>
<dbReference type="InterPro" id="IPR016039">
    <property type="entry name" value="Thiolase-like"/>
</dbReference>
<dbReference type="SUPFAM" id="SSF53335">
    <property type="entry name" value="S-adenosyl-L-methionine-dependent methyltransferases"/>
    <property type="match status" value="2"/>
</dbReference>
<dbReference type="Pfam" id="PF08240">
    <property type="entry name" value="ADH_N"/>
    <property type="match status" value="1"/>
</dbReference>
<dbReference type="SMART" id="SM00823">
    <property type="entry name" value="PKS_PP"/>
    <property type="match status" value="8"/>
</dbReference>
<dbReference type="Pfam" id="PF02801">
    <property type="entry name" value="Ketoacyl-synt_C"/>
    <property type="match status" value="5"/>
</dbReference>
<dbReference type="Pfam" id="PF08659">
    <property type="entry name" value="KR"/>
    <property type="match status" value="2"/>
</dbReference>
<dbReference type="InterPro" id="IPR020807">
    <property type="entry name" value="PKS_DH"/>
</dbReference>
<feature type="domain" description="Carrier" evidence="17">
    <location>
        <begin position="3049"/>
        <end position="3123"/>
    </location>
</feature>
<proteinExistence type="inferred from homology"/>
<dbReference type="FunFam" id="3.40.47.10:FF:000019">
    <property type="entry name" value="Polyketide synthase type I"/>
    <property type="match status" value="2"/>
</dbReference>
<keyword evidence="13" id="KW-0012">Acyltransferase</keyword>
<evidence type="ECO:0000256" key="8">
    <source>
        <dbReference type="ARBA" id="ARBA00022679"/>
    </source>
</evidence>
<evidence type="ECO:0000256" key="13">
    <source>
        <dbReference type="ARBA" id="ARBA00023315"/>
    </source>
</evidence>
<dbReference type="InterPro" id="IPR049551">
    <property type="entry name" value="PKS_DH_C"/>
</dbReference>
<evidence type="ECO:0000256" key="6">
    <source>
        <dbReference type="ARBA" id="ARBA00022490"/>
    </source>
</evidence>
<evidence type="ECO:0000256" key="11">
    <source>
        <dbReference type="ARBA" id="ARBA00023239"/>
    </source>
</evidence>
<evidence type="ECO:0000256" key="4">
    <source>
        <dbReference type="ARBA" id="ARBA00006484"/>
    </source>
</evidence>
<keyword evidence="9" id="KW-0677">Repeat</keyword>
<feature type="domain" description="Ketosynthase family 3 (KS3)" evidence="18">
    <location>
        <begin position="5177"/>
        <end position="5575"/>
    </location>
</feature>
<dbReference type="Gene3D" id="3.90.180.10">
    <property type="entry name" value="Medium-chain alcohol dehydrogenases, catalytic domain"/>
    <property type="match status" value="1"/>
</dbReference>
<feature type="domain" description="Ketosynthase family 3 (KS3)" evidence="18">
    <location>
        <begin position="1132"/>
        <end position="1556"/>
    </location>
</feature>
<dbReference type="PROSITE" id="PS00606">
    <property type="entry name" value="KS3_1"/>
    <property type="match status" value="4"/>
</dbReference>
<dbReference type="InterPro" id="IPR042104">
    <property type="entry name" value="PKS_dehydratase_sf"/>
</dbReference>
<comment type="function">
    <text evidence="14">Involved in production of the polyketide antibiotic thailandamide.</text>
</comment>
<evidence type="ECO:0000313" key="21">
    <source>
        <dbReference type="Proteomes" id="UP000192923"/>
    </source>
</evidence>
<feature type="domain" description="Ketosynthase family 3 (KS3)" evidence="18">
    <location>
        <begin position="3341"/>
        <end position="3763"/>
    </location>
</feature>
<dbReference type="UniPathway" id="UPA00094"/>
<feature type="domain" description="Ketosynthase family 3 (KS3)" evidence="18">
    <location>
        <begin position="48"/>
        <end position="461"/>
    </location>
</feature>
<evidence type="ECO:0000313" key="20">
    <source>
        <dbReference type="EMBL" id="SMF97504.1"/>
    </source>
</evidence>
<dbReference type="InterPro" id="IPR020802">
    <property type="entry name" value="TesA-like"/>
</dbReference>
<name>A0A1Y6DBM1_9GAMM</name>
<evidence type="ECO:0000256" key="15">
    <source>
        <dbReference type="PROSITE-ProRule" id="PRU01363"/>
    </source>
</evidence>
<sequence length="6570" mass="686756">MTQALPYTESTAARLREAVFTLVSEGRLGAAEAKQLLVRAEPPATTATAPIAVIGMAGRFGACDDLDAYWAMIAAGEDCIRPIPARRWPDGGREAVGGFLERPELFDPLFFKIAPSEAGLMDPQQRLFLETAWFALEDAALGERDLAGSACGVFVGAGAGDYGRRLEAAGVGDAPLALMGNVASILAARIAYLLDLKGPALAVDTACSSSLVAVHLACEALRRDECDTAIAGGVCVINSGRFIGAMSQAGMISRSGRCHAFDHRADGFVCGEGAGAVVLKRLDRALADGDSIHGVIVGDGMNQDGRTNGITAPSAPAQEALERTVQRRFGIDPAAIGYIETHGTGTPLGDPIEVEALARAFEARPRHLPRIPLGAVKANIGHNLTAAGIAGLLKVLLMLRAGRIPPSAGFQAPNPRLGLAETPFRIATQAEPWTPGPDGRLHATVSSFGFSGTNAHVVVAAAPESAGRPPVRGTFPVLLSARDAEALAQRAGDLAGCLRRDSGLRLDDLAWTLAVGKIHQAQRAAFLAGDREQALAALDRIASGVNPAADGLPPQVQAWLAGGNPDLRAEFADPKPRRVALPPTRLQRVACEPPGGGVAPAVSGSPSSDALARVQRDTEAFRAHPDASLLDEGESFALVEAWGRQAACAALAGAGLFSGSRRVLTRAALGRDFGVIAERRGLFDAVLRIAEREGWLVIEGDLLRLSTPAPFPDAAGLAQGQADLRRQYPAVAPFLDLLQRSTAALPDVLRGRVEGTAVLFPEGRLDLVGAIYQGNRLADYFNELMARAVAALVRQYLDDMPGPVRLLEIGAGTGGATTAILDALRPYAAQVHYTYTDVSLGFLKHGREAFGAAVDPALFDATRSGEAQGFATGEFHILLAANVLHAVPDLGETLGYLWRLLAPAGVLALNEVTAVQDFATLTFGLTEGWWAFRDGPHRLPGAPLADPARWRTLLAGAGFPEMLALGLPEQEPLLQAILLARRDQGTATPCPVGTRVTLPVPRPEAVAASVASPPPLEAAVREEAAQTLGMNAAAIDPVGRFMDYGVDSILGLDLINRLNRRYGLSLSPTVVFEQPTVRDLARHLAQDHGVVVAPVQAPEPQPEAAAASPARPAFEPPKPRPAQDRPTGPVQDEPIAVIGMAGRFADSGHLEEFHAMLAEGRSGIVPARERLGIDPDQPPEHLKTAAPYLRWGGLLRHIDRFDPMFFRMSGREAELTDPQHRIFLTEVWRALEDAGYAGAGLEGADCGIFVGCHGGDYTHLMAEKGVVPDAFAFTGNAASILAARIAYLLDLKGPAVAVDTACSSSLVAVHLACQALRAGECDLALAGGVFINTTVGFNTAAASAGMLSPRGRCAAFDAEADGFVPGEGAGAVLLKPLSRALADGDSIIAIIAGSATNQDGKTNGITAPNAASQAALIQKAQRRAGIQPGEVQYVETHGTGTRLGDPIEIEGLARGFAGSGLAAGACLLGSVKSNVGHAAHAAGIAGLVKLLLSFRHDELYPSLHFQTPNPALNLERTPFAVNTRLRPWPRPQEGRRVAGISSFGFSGTNCHIVLADPPRSAPVRDTAPPGALVALSARSPRALAELRHRLAHWLDRHAPARLVDIAYTLGQGRAHWEYRWAACVADNAGLRAALDQESPSPAPDLPEPWATQWQAAAQVYLDGGWPDFAALHPGGRRIPLPTYPFEERSCWLNPPDTAPVISAPPAPATPELPSLLAPVWDIRPAPLPESLPSRLGLAGDPGRTGPFAAALRGLGVDAVVLADPGATPPDGLAALCLFAPTGADSAATLGPLFAALRARLAQPTPALPLLYIHDGSPLAAAGTAAAPSLRFISGNIHLRGLALPTGLPALDAARHLLAELAATDLEAAIDLDGQRRVRRLRRIELPPVAAPESGGVWLVTGGLGGLGPAVARHLGLGRGARIGLLGRSALDGERAARLAALRAEGVQVHYVAADVADAAALGRAIAEIDGVLGPVSAVIHAAGVPSERGLAESRWEDMARTFSGKLEGALALDRALAQRPLRAFVLFSSLAAELGDFGQCDYAVANAFLGRFAAWRNAEVAAGRRLGRTVALAWPLWEGGHTALGGVGGELMSKALGVRPLARAAGMAVLDLALAADGPSEIVVMTGNEREIARLTGAAPTPGADTVECSTAIPPTPRPGPEPQSDTAAGTADLAPLRAELAALIGRLLKLDPAELRPAAGFGDFGFDSIALKEFADLLAKHYGIEFSPAVFFAHGSIETLAVYLRDTYPGILRPQSAPMEPAPATPPPPPMQSTAPIPEPARPRAADSTAIAIIGMAGRFPGAAELDDFWRLIETGTLAVGPMPAARRRLLGLDDAAQAMGGFIGDIEYFDPAFFRMSRREAVHMDPQHRLALAATWEALENAGIVPASLAGRSVGIFLGQQISGYAALLRDAAPEAMAQAALGNVNALMPNRISYHLDWHGPSESVDTACSSALVAVHRAVRALRGGECELAVAGGTSLLLDLKDLDSTQSLGVLSPDGRCHTFDARANGYVKGEGVGLVVLKPLDRALADGDPIHAVIRGSAVNHGGRAQSLTAPNPKAQRDLIRAALADAAAAPATVGYIEAHGTGTELGDPVEIEALKEVFAEVAADSVALGAVKANIGHLEPASGIAGLFKVVLALGRGVLPPVAGLDTVNPYIDLEGAALYLPRTAVPWPVPVEGGLRRAGVSAFGFGGANAHVVLEEAPASPAASEVDGPALLLLSAPETALLALYARSLAAVLERENAPALCDVAHTLMCGRSAQPARAALSASDRADAIQALRALAEHIETGAAPPATVQLGETGGQGAPVSLGEAPEDQEFFARLAASGNLGRLARFWVAGVDIDWPALAAHLPAGRRVHLPGMPLRRQRCWLDAPVRVRPLEPASHWDQPVPMPPAEPVVHREIPVAQAAPPKPEPSAPVPTLQAVQSAPVPAVDMALVAGRIRAMIAAALYVSADDLDDQARFMDLGLDSILAVEVTRALNDAFGLQIAATRLYDYPTVADLAAYVSDSLGPVGGSVANPGVAAPIQAAPMVSAPLPPPAPKLDPGPILATVRRILAAALYIAPEDLDDQAGFADLGLDSILAVEVADKLNAELGTDLQATRLYDHPTVAALAAYLAGRGRPHTSAAVAVDDAVLAFLRGEVAAAAGLEPGGIDPGTPLDRLSIGPESAARILDAIARRFGCRLDVAEVGTCRDLAAVAALVRNRGGVAVADTTPVPVASTPGPLSPAPVAALHEPPLLASLRAELAALLLVPEDSIETGVPLADLGLDLIAAEELAERFRPLLGRALTARGLLAAPGLAALAADAAPEPVAPPPPITPIAAAPRSEPISRVGVEPAPVEVAVVGIACRYPQAPDKDAFWRLLREGRSGITRVPPERWNPEDHCSGLSRPEQREAVRWGGFVAEVDRFDPLFFNLSPREAELMDPQQRLFLEEAWHAFEDAGLSDRDLKGARCGIFIGAGQGDYSRHLPMDDPAQVTGQLLLGNTASILTARIAYLLDLRGPAIALDTACSSALVATELGFRAIREGQCDLALVGGVNLMTTPQMHVMTAASGMLAPDGQCRTFDDAATGFVPGEGVGLLVLRRLDQALAAGDRVYAVIRAAGTNQDGKTSGITAPSSTSQEALESEVWRRFGIDPADLGYIEAHGTGTRLGDPIEIDALTRAFAAHTRRRQDCPIGSVKTNIGHTLASAGAAGLIKTALALHHGLIPPSLNFATPNRHIDFAQTPFFVPTQALPWRERRLAAVSSFGFSGTNAHIVLAAAPPAAPPTRAALRPLLFALTARDHAGLVRQAGRLAEFLHTEGRGWAPLDVAHTLALRRSHLEQRLAINAQDVLDLAEALTAWLAGRPDPRVFEGKRRRDPVAPPPGLAARAIHATEALADLARLWCEGSDIDWTTLVGAGRLVDLPGTVFAGMRCWVGADPGPAPTLVRAEPPASPTVSHAVGDATLSLDATQPVMANHRVQGRAILPGMASLTWFHAEASRLGYHGPLTGLVWRTPVAAPAELHLVAEITAEGLNLELRDGGQQVAVRALARRVGKPQPLPVDVALLRAECRTPVEPAAIYRRLEAGGVVHGPGFRLLESVQVGAGQVLARLRPANPAAAAPLVTEVSPALLDSALQALGALEQAGSEGPALLPAGLRRCAVYAPLAGPVLAWLTVDPTASGVGRLVADVRLLDEQGEVLAELLGFEARAPQPLPPPGTGLDEPSVPPAPVVPESSGANLLVLRPQWQTAAPPEGAALHDPLILHSGPEAEWALRLAETQGGDALRIDALGPDALAERIAALPSSRPLIFAAWRQPDAPFLTPATLAEAERRGVHKLRGVFQGLAHRAEPGRLLLATRGVQAVGPDDRIDPAFAALTGFARAAARELPGLVLDCVDLAPGQPAAAAERLEHAWLLREPGAGVWAYRQGLRLRQRMARLLPDLAPPSAPVLAQGTVCVLLGGAGGLGRATSLWLAGQCGARIAWIGRRPQDAALAAALAEVARAGGEALYLQADSADPDALRRAVAAVRGRWGHIGLAWHGAIVLRDRSVRELGAADLDAALAPKSHGLLNLIEALADDPPERLCLCSSANAFTVNPGQANYAAACTFVDALALAQIRERGWRVQVLNWGIWGETGIVAEERYLQRARQAGVEPLATAEALEIFGWSLRSAVPQALPMKMTAQALADIEADLAETVRFGGAAAALDVDAARVALRGAFEDSATADLGPQAAAMTALIQHGRERLFRVYARLGLDRQPPARWDTWAAALGIVPSRWGLFRAHLDILARCGWVRLGPDEWVETTGRLPSDPPQGEPPTGAAARLLEAALAGTLDVLTGRRPATEVLFPGGRNDLVEAVYRDDPAAEVFNLALGRTLAALSGGRPLRVVEIGAGTGGATGAVLAALDRYAPGSSYVYTDVSPHFVAAGAARHGQRPQTEFRVLDIGRHPAAQGFVPGSFDVFIAANVLHALPELADTLGHAKALLKPGGAGLLLEATARSDFATFVFGLTDGWWACADPECRIPHSPLLSVDGWRWAAAGRGFRLEGVGQLAGSDGQSVLLMTSDGWIPEPSAASRPALSAAPSVRTPATDSAASTLDTVRRLVCQILRMDPQDMDPDEPLERYGVDSLVVNDIHARLETELGKFSRNLVFEAVTLRALAERLDAGVIARRPAPEEAAPPPAESAVPPRPDTGGGPAGAIAIVGIAGRFPGAGTIETFWDNLEWGHSAIGPLPDSRRALWPSEQVYPGGYLDDVAGFDALFFNISPHEAAAMDPQERLFLETAWASLEHAGRLPSAWEGRVGVFVGVMGRDYLRLCAENQGLGDAPAWSVANRVSHALNLTGPSLATDTACSSALTALHLACESLRRGECEAALAGAVHLILHPASREGLRALGMLSDSGQPRPFSEDADGLVGGEGVCCMVLRRLEDALASGDRILGTIRATGLAANGRTRNYMAPSAESQAEGLRRFVAHPGWAAPDYVECQAMGSPTGDAIEVAGLALALPATARPVRLGSVEGAIGHLEAASGAAQIAKVLGMFQRGHSLPTLGVGGLHPEVAAAVQDRFEIVRAQGTAPRRAMVQSFGAGGGSAFALLEAPPPAPAPVAATGLEAVPLSARTPAVLRQMARNLLDHLRRDPAADLSAIARTLQTGRAAFSHRLALWAADVHGLTAALTDFLAGRAGAWQAGEKRGAGGGNGKGPDSSDPEALAGYWSQGHAVDWDVLWRGRSIPVPAILPSYPFAHRHCWVELRTQAPRWAVAETRPALQFLETADPVPVLPPQRKLVVIEGPGEPEDLRIHAEPLAPPAADEVLIEVHAAGLNFADLLCTRGLHPNLKSYPYLPGFEVAGVVAAVGAGVRGLQPGQRVMALAGGRGGLASHVAVPEHWAVRIPAALDPNLAAATPVGYLTMAHALERAGLRPGETILIQSAAGGTGPFAVQLALARGATVIATAGSAAKLEALRQLGVHHAINYLEEDFAAAVRQFTGGRGVDVVLNTLGGEAIQKGIDLLAAGGRYCEIALAGLRGAGPLDLSRLTENQSLITINLGRVLAEPEASRHALAEMAADLVAGRVRPLIAQVLGMDQVAGALRLMDRRENIGKVILKPDAALTATASGPVAVAAGVDWLGELRAIAAPILGLDGAEIEDDRSLEDYGLNSVSATALMREVYRRFGLAVPVALVYEARSLAELAGRLASGAASAPLSGIGQILGRPGDRPYDPLVPVRAGSGPASFWVHGAPGDASWVARLAEALGGDAPVYGIEARGVGGGEAPPGRVEDMARDYVAAVRRVQPEGPYRLGGYSGGGVIAYEMARQLQAEGQRVEKLVLLDAYAPGNPALRGMEAAYGAGFIYQLAVNWFGRRWGMDRPLTAEALADADPARCLEIALDHLYRHARPEVERPRLAAYLQSMERVGQAIGRALEAYVPAPLDTAIDALLIRCAARMGGADNPYKLPPFLVAADYTEGWAGLLGKEPRPETVGCDHFGLLDDPWLGQAVAAIQGFLAGSGDPARMCPLRERVRAVVEAEVGRVLMIELPEGIPPHTRLAELGAHSVDRAEVAAAAMERLNVAVPLSALAGVGDIDGLIEVLARGVEAG</sequence>
<gene>
    <name evidence="20" type="ORF">SAMN02949497_0534</name>
</gene>
<dbReference type="SUPFAM" id="SSF53474">
    <property type="entry name" value="alpha/beta-Hydrolases"/>
    <property type="match status" value="1"/>
</dbReference>
<dbReference type="PROSITE" id="PS00012">
    <property type="entry name" value="PHOSPHOPANTETHEINE"/>
    <property type="match status" value="3"/>
</dbReference>
<dbReference type="SMART" id="SM00826">
    <property type="entry name" value="PKS_DH"/>
    <property type="match status" value="1"/>
</dbReference>
<feature type="compositionally biased region" description="Low complexity" evidence="16">
    <location>
        <begin position="1098"/>
        <end position="1113"/>
    </location>
</feature>
<evidence type="ECO:0000256" key="14">
    <source>
        <dbReference type="ARBA" id="ARBA00054155"/>
    </source>
</evidence>
<dbReference type="InterPro" id="IPR029058">
    <property type="entry name" value="AB_hydrolase_fold"/>
</dbReference>
<feature type="region of interest" description="C-terminal hotdog fold" evidence="15">
    <location>
        <begin position="4056"/>
        <end position="4201"/>
    </location>
</feature>
<dbReference type="InterPro" id="IPR009081">
    <property type="entry name" value="PP-bd_ACP"/>
</dbReference>
<dbReference type="OrthoDB" id="5555092at2"/>
<dbReference type="Pfam" id="PF16197">
    <property type="entry name" value="KAsynt_C_assoc"/>
    <property type="match status" value="3"/>
</dbReference>
<reference evidence="20 21" key="1">
    <citation type="submission" date="2016-12" db="EMBL/GenBank/DDBJ databases">
        <authorList>
            <person name="Song W.-J."/>
            <person name="Kurnit D.M."/>
        </authorList>
    </citation>
    <scope>NUCLEOTIDE SEQUENCE [LARGE SCALE GENOMIC DNA]</scope>
    <source>
        <strain evidence="20 21">175</strain>
    </source>
</reference>
<dbReference type="GO" id="GO:0031177">
    <property type="term" value="F:phosphopantetheine binding"/>
    <property type="evidence" value="ECO:0007669"/>
    <property type="project" value="InterPro"/>
</dbReference>
<evidence type="ECO:0000256" key="2">
    <source>
        <dbReference type="ARBA" id="ARBA00004792"/>
    </source>
</evidence>
<dbReference type="PANTHER" id="PTHR43775:SF37">
    <property type="entry name" value="SI:DKEY-61P9.11"/>
    <property type="match status" value="1"/>
</dbReference>